<dbReference type="SMART" id="SM00530">
    <property type="entry name" value="HTH_XRE"/>
    <property type="match status" value="1"/>
</dbReference>
<dbReference type="GO" id="GO:0003677">
    <property type="term" value="F:DNA binding"/>
    <property type="evidence" value="ECO:0007669"/>
    <property type="project" value="UniProtKB-KW"/>
</dbReference>
<sequence>MTIEYLVDEHGKRSRAVIPLDEYERLVRMNADAEDIADAQAALDEEDIPIAVVDRILAGENRVLVWREFRGLTQKALAERAGIRQASVSEIEAGKSSPRMSTARRLADVLNVDIDDLF</sequence>
<dbReference type="PANTHER" id="PTHR46558:SF4">
    <property type="entry name" value="DNA-BIDING PHAGE PROTEIN"/>
    <property type="match status" value="1"/>
</dbReference>
<evidence type="ECO:0000259" key="2">
    <source>
        <dbReference type="PROSITE" id="PS50943"/>
    </source>
</evidence>
<feature type="domain" description="HTH cro/C1-type" evidence="2">
    <location>
        <begin position="63"/>
        <end position="117"/>
    </location>
</feature>
<dbReference type="AlphaFoldDB" id="A0A5N0TEV6"/>
<accession>A0A5N0TEV6</accession>
<dbReference type="CDD" id="cd00093">
    <property type="entry name" value="HTH_XRE"/>
    <property type="match status" value="1"/>
</dbReference>
<dbReference type="InterPro" id="IPR010982">
    <property type="entry name" value="Lambda_DNA-bd_dom_sf"/>
</dbReference>
<keyword evidence="1" id="KW-0238">DNA-binding</keyword>
<dbReference type="Proteomes" id="UP000325372">
    <property type="component" value="Unassembled WGS sequence"/>
</dbReference>
<dbReference type="InterPro" id="IPR001387">
    <property type="entry name" value="Cro/C1-type_HTH"/>
</dbReference>
<dbReference type="PROSITE" id="PS50943">
    <property type="entry name" value="HTH_CROC1"/>
    <property type="match status" value="1"/>
</dbReference>
<dbReference type="SUPFAM" id="SSF47413">
    <property type="entry name" value="lambda repressor-like DNA-binding domains"/>
    <property type="match status" value="1"/>
</dbReference>
<name>A0A5N0TEV6_9GAMM</name>
<evidence type="ECO:0000256" key="1">
    <source>
        <dbReference type="ARBA" id="ARBA00023125"/>
    </source>
</evidence>
<reference evidence="3 4" key="1">
    <citation type="submission" date="2019-09" db="EMBL/GenBank/DDBJ databases">
        <title>Wenzhouxiangella sp. Genome sequencing and assembly.</title>
        <authorList>
            <person name="Zhang R."/>
        </authorList>
    </citation>
    <scope>NUCLEOTIDE SEQUENCE [LARGE SCALE GENOMIC DNA]</scope>
    <source>
        <strain evidence="3 4">W260</strain>
    </source>
</reference>
<dbReference type="Gene3D" id="1.10.260.40">
    <property type="entry name" value="lambda repressor-like DNA-binding domains"/>
    <property type="match status" value="1"/>
</dbReference>
<gene>
    <name evidence="3" type="ORF">F3N42_01975</name>
</gene>
<dbReference type="EMBL" id="VYXP01000002">
    <property type="protein sequence ID" value="KAA9133151.1"/>
    <property type="molecule type" value="Genomic_DNA"/>
</dbReference>
<protein>
    <submittedName>
        <fullName evidence="3">Helix-turn-helix domain-containing protein</fullName>
    </submittedName>
</protein>
<evidence type="ECO:0000313" key="4">
    <source>
        <dbReference type="Proteomes" id="UP000325372"/>
    </source>
</evidence>
<dbReference type="PANTHER" id="PTHR46558">
    <property type="entry name" value="TRACRIPTIONAL REGULATORY PROTEIN-RELATED-RELATED"/>
    <property type="match status" value="1"/>
</dbReference>
<keyword evidence="4" id="KW-1185">Reference proteome</keyword>
<evidence type="ECO:0000313" key="3">
    <source>
        <dbReference type="EMBL" id="KAA9133151.1"/>
    </source>
</evidence>
<comment type="caution">
    <text evidence="3">The sequence shown here is derived from an EMBL/GenBank/DDBJ whole genome shotgun (WGS) entry which is preliminary data.</text>
</comment>
<dbReference type="Pfam" id="PF01381">
    <property type="entry name" value="HTH_3"/>
    <property type="match status" value="1"/>
</dbReference>
<proteinExistence type="predicted"/>
<dbReference type="RefSeq" id="WP_150862712.1">
    <property type="nucleotide sequence ID" value="NZ_VYXP01000002.1"/>
</dbReference>
<organism evidence="3 4">
    <name type="scientific">Marinihelvus fidelis</name>
    <dbReference type="NCBI Taxonomy" id="2613842"/>
    <lineage>
        <taxon>Bacteria</taxon>
        <taxon>Pseudomonadati</taxon>
        <taxon>Pseudomonadota</taxon>
        <taxon>Gammaproteobacteria</taxon>
        <taxon>Chromatiales</taxon>
        <taxon>Wenzhouxiangellaceae</taxon>
        <taxon>Marinihelvus</taxon>
    </lineage>
</organism>